<keyword evidence="2" id="KW-1133">Transmembrane helix</keyword>
<feature type="compositionally biased region" description="Basic and acidic residues" evidence="1">
    <location>
        <begin position="201"/>
        <end position="214"/>
    </location>
</feature>
<keyword evidence="4" id="KW-1185">Reference proteome</keyword>
<gene>
    <name evidence="3" type="ORF">M8330_15285</name>
</gene>
<organism evidence="3 4">
    <name type="scientific">Nocardioides bruguierae</name>
    <dbReference type="NCBI Taxonomy" id="2945102"/>
    <lineage>
        <taxon>Bacteria</taxon>
        <taxon>Bacillati</taxon>
        <taxon>Actinomycetota</taxon>
        <taxon>Actinomycetes</taxon>
        <taxon>Propionibacteriales</taxon>
        <taxon>Nocardioidaceae</taxon>
        <taxon>Nocardioides</taxon>
    </lineage>
</organism>
<feature type="compositionally biased region" description="Basic and acidic residues" evidence="1">
    <location>
        <begin position="160"/>
        <end position="172"/>
    </location>
</feature>
<name>A0A9X2D972_9ACTN</name>
<feature type="compositionally biased region" description="Basic and acidic residues" evidence="1">
    <location>
        <begin position="35"/>
        <end position="50"/>
    </location>
</feature>
<accession>A0A9X2D972</accession>
<evidence type="ECO:0000313" key="3">
    <source>
        <dbReference type="EMBL" id="MCM0621656.1"/>
    </source>
</evidence>
<evidence type="ECO:0000256" key="1">
    <source>
        <dbReference type="SAM" id="MobiDB-lite"/>
    </source>
</evidence>
<keyword evidence="2" id="KW-0812">Transmembrane</keyword>
<protein>
    <submittedName>
        <fullName evidence="3">Uncharacterized protein</fullName>
    </submittedName>
</protein>
<dbReference type="Proteomes" id="UP001139485">
    <property type="component" value="Unassembled WGS sequence"/>
</dbReference>
<evidence type="ECO:0000313" key="4">
    <source>
        <dbReference type="Proteomes" id="UP001139485"/>
    </source>
</evidence>
<keyword evidence="2" id="KW-0472">Membrane</keyword>
<feature type="transmembrane region" description="Helical" evidence="2">
    <location>
        <begin position="254"/>
        <end position="275"/>
    </location>
</feature>
<feature type="compositionally biased region" description="Low complexity" evidence="1">
    <location>
        <begin position="113"/>
        <end position="123"/>
    </location>
</feature>
<proteinExistence type="predicted"/>
<dbReference type="RefSeq" id="WP_250828027.1">
    <property type="nucleotide sequence ID" value="NZ_JAMOIL010000021.1"/>
</dbReference>
<evidence type="ECO:0000256" key="2">
    <source>
        <dbReference type="SAM" id="Phobius"/>
    </source>
</evidence>
<dbReference type="EMBL" id="JAMOIL010000021">
    <property type="protein sequence ID" value="MCM0621656.1"/>
    <property type="molecule type" value="Genomic_DNA"/>
</dbReference>
<dbReference type="AlphaFoldDB" id="A0A9X2D972"/>
<comment type="caution">
    <text evidence="3">The sequence shown here is derived from an EMBL/GenBank/DDBJ whole genome shotgun (WGS) entry which is preliminary data.</text>
</comment>
<reference evidence="3" key="1">
    <citation type="submission" date="2022-05" db="EMBL/GenBank/DDBJ databases">
        <authorList>
            <person name="Tuo L."/>
        </authorList>
    </citation>
    <scope>NUCLEOTIDE SEQUENCE</scope>
    <source>
        <strain evidence="3">BSK12Z-4</strain>
    </source>
</reference>
<feature type="region of interest" description="Disordered" evidence="1">
    <location>
        <begin position="20"/>
        <end position="237"/>
    </location>
</feature>
<sequence>MGQWSDEDDEAWRSIVENYGERVTIDAEPDVSPDQLRRIEDARREREARAHRPSISDPDTHLFDESEDEPSADADPTGSGDRAEPTEAVLPPIADPPAPSRPGADTADRDDPAPAAGSDAANEAPHERPTERPGGSAADAAPAPWAAPAPPPEELAAEARAGEHPELADLEGRWAAGQDADAGADEGAGRTGSWFRRRRESRAEEARRRERAEAESEGWGSWADPLPSTADDVEPADRFVPPAPTPITRPEPDLALAWAGVLGAPALLLVVLLTGLGLPTLVGYLAIGWFVGGFIYLVARMPREPRDPWDDGSRL</sequence>
<feature type="transmembrane region" description="Helical" evidence="2">
    <location>
        <begin position="281"/>
        <end position="299"/>
    </location>
</feature>